<dbReference type="InterPro" id="IPR038607">
    <property type="entry name" value="PhoD-like_sf"/>
</dbReference>
<name>A0ABV9RHZ0_9PSEU</name>
<sequence>MQVVIHRPTVSGARLWIQAELKERRWSLEVRDGEQVVHAWSPDQHDPDHLMTNVAPRSTDTRIWFVDLAELAPGTEYTVWYLPRRSGWSREDGDRIVASFRTLPTSLRDQPFRVLLASCYCEDRDEPDSLLTRAQPPRWARPTLDVGRRLRRAWVALSSLLRTGPPSSEPTGRVAARYRDVRRSGLRPDVKFLVGDQVYLDAPYRDFLLPMGQSRMKRHISRTYSRTWDKLNHLLAHGGNFFVTDDHEFWNNYPANPLVWITLLRRRTRERWELHARDFLHKVQDTQHTLGFDIGADRRELAFFMADTRVRRQRPTWPWSRVERFMAEEDFRELLAWIRGLDVPGVLVTGQPLLAPARGFFPRILDRGLPDHGDQYRRLCDALASAAHDVLILSGDIHYARYARVTLTDRSHVLHELVSSPLTLLPAAGNHFGAGPEGDGPAHTSPFPLDGEPLGTATYSDPLRGSGDPCRDHFMILEFARDGGGAVTVDVSVHLVRPEDGATPTPPGPLVLR</sequence>
<evidence type="ECO:0000313" key="2">
    <source>
        <dbReference type="EMBL" id="MFC4831777.1"/>
    </source>
</evidence>
<dbReference type="SUPFAM" id="SSF56300">
    <property type="entry name" value="Metallo-dependent phosphatases"/>
    <property type="match status" value="1"/>
</dbReference>
<keyword evidence="3" id="KW-1185">Reference proteome</keyword>
<feature type="region of interest" description="Disordered" evidence="1">
    <location>
        <begin position="429"/>
        <end position="463"/>
    </location>
</feature>
<dbReference type="InterPro" id="IPR029052">
    <property type="entry name" value="Metallo-depent_PP-like"/>
</dbReference>
<organism evidence="2 3">
    <name type="scientific">Actinomycetospora chibensis</name>
    <dbReference type="NCBI Taxonomy" id="663606"/>
    <lineage>
        <taxon>Bacteria</taxon>
        <taxon>Bacillati</taxon>
        <taxon>Actinomycetota</taxon>
        <taxon>Actinomycetes</taxon>
        <taxon>Pseudonocardiales</taxon>
        <taxon>Pseudonocardiaceae</taxon>
        <taxon>Actinomycetospora</taxon>
    </lineage>
</organism>
<gene>
    <name evidence="2" type="ORF">ACFPEL_05080</name>
</gene>
<proteinExistence type="predicted"/>
<accession>A0ABV9RHZ0</accession>
<dbReference type="EMBL" id="JBHSIM010000009">
    <property type="protein sequence ID" value="MFC4831777.1"/>
    <property type="molecule type" value="Genomic_DNA"/>
</dbReference>
<protein>
    <recommendedName>
        <fullName evidence="4">PhoD-like phosphatase metallophosphatase domain-containing protein</fullName>
    </recommendedName>
</protein>
<evidence type="ECO:0000313" key="3">
    <source>
        <dbReference type="Proteomes" id="UP001595909"/>
    </source>
</evidence>
<dbReference type="PANTHER" id="PTHR37031:SF2">
    <property type="entry name" value="PHOD-LIKE PHOSPHATASE METALLOPHOSPHATASE DOMAIN-CONTAINING PROTEIN"/>
    <property type="match status" value="1"/>
</dbReference>
<dbReference type="PANTHER" id="PTHR37031">
    <property type="entry name" value="METALLOPHOSPHATASE BINDING DOMAIN PROTEIN"/>
    <property type="match status" value="1"/>
</dbReference>
<dbReference type="Gene3D" id="3.60.21.70">
    <property type="entry name" value="PhoD-like phosphatase"/>
    <property type="match status" value="1"/>
</dbReference>
<comment type="caution">
    <text evidence="2">The sequence shown here is derived from an EMBL/GenBank/DDBJ whole genome shotgun (WGS) entry which is preliminary data.</text>
</comment>
<reference evidence="3" key="1">
    <citation type="journal article" date="2019" name="Int. J. Syst. Evol. Microbiol.">
        <title>The Global Catalogue of Microorganisms (GCM) 10K type strain sequencing project: providing services to taxonomists for standard genome sequencing and annotation.</title>
        <authorList>
            <consortium name="The Broad Institute Genomics Platform"/>
            <consortium name="The Broad Institute Genome Sequencing Center for Infectious Disease"/>
            <person name="Wu L."/>
            <person name="Ma J."/>
        </authorList>
    </citation>
    <scope>NUCLEOTIDE SEQUENCE [LARGE SCALE GENOMIC DNA]</scope>
    <source>
        <strain evidence="3">CCUG 50347</strain>
    </source>
</reference>
<evidence type="ECO:0008006" key="4">
    <source>
        <dbReference type="Google" id="ProtNLM"/>
    </source>
</evidence>
<dbReference type="RefSeq" id="WP_274191369.1">
    <property type="nucleotide sequence ID" value="NZ_BAABHN010000009.1"/>
</dbReference>
<evidence type="ECO:0000256" key="1">
    <source>
        <dbReference type="SAM" id="MobiDB-lite"/>
    </source>
</evidence>
<dbReference type="Proteomes" id="UP001595909">
    <property type="component" value="Unassembled WGS sequence"/>
</dbReference>